<dbReference type="InterPro" id="IPR039699">
    <property type="entry name" value="Ribosomal_uL30"/>
</dbReference>
<comment type="function">
    <text evidence="6">Binds to G-rich structures in 28S rRNA and in mRNAs. Plays a regulatory role in the translation apparatus; inhibits cell-free translation of mRNAs.</text>
</comment>
<dbReference type="NCBIfam" id="TIGR01310">
    <property type="entry name" value="uL30_euk"/>
    <property type="match status" value="1"/>
</dbReference>
<keyword evidence="3" id="KW-0687">Ribonucleoprotein</keyword>
<evidence type="ECO:0000256" key="5">
    <source>
        <dbReference type="ARBA" id="ARBA00041271"/>
    </source>
</evidence>
<dbReference type="EMBL" id="JAFNEN010000090">
    <property type="protein sequence ID" value="KAG8195313.1"/>
    <property type="molecule type" value="Genomic_DNA"/>
</dbReference>
<dbReference type="PANTHER" id="PTHR11524:SF16">
    <property type="entry name" value="LARGE RIBOSOMAL SUBUNIT PROTEIN UL30"/>
    <property type="match status" value="1"/>
</dbReference>
<accession>A0AAV6VGT8</accession>
<dbReference type="SUPFAM" id="SSF55129">
    <property type="entry name" value="Ribosomal protein L30p/L7e"/>
    <property type="match status" value="1"/>
</dbReference>
<evidence type="ECO:0000313" key="9">
    <source>
        <dbReference type="Proteomes" id="UP000827092"/>
    </source>
</evidence>
<dbReference type="InterPro" id="IPR005998">
    <property type="entry name" value="Ribosomal_uL30_euk"/>
</dbReference>
<evidence type="ECO:0000259" key="7">
    <source>
        <dbReference type="Pfam" id="PF00327"/>
    </source>
</evidence>
<dbReference type="GO" id="GO:0003723">
    <property type="term" value="F:RNA binding"/>
    <property type="evidence" value="ECO:0007669"/>
    <property type="project" value="InterPro"/>
</dbReference>
<comment type="similarity">
    <text evidence="1">Belongs to the universal ribosomal protein uL30 family.</text>
</comment>
<dbReference type="Proteomes" id="UP000827092">
    <property type="component" value="Unassembled WGS sequence"/>
</dbReference>
<name>A0AAV6VGT8_9ARAC</name>
<evidence type="ECO:0000256" key="1">
    <source>
        <dbReference type="ARBA" id="ARBA00007594"/>
    </source>
</evidence>
<proteinExistence type="inferred from homology"/>
<protein>
    <recommendedName>
        <fullName evidence="4">Large ribosomal subunit protein uL30</fullName>
    </recommendedName>
    <alternativeName>
        <fullName evidence="5">60S ribosomal protein L7</fullName>
    </alternativeName>
</protein>
<keyword evidence="2" id="KW-0689">Ribosomal protein</keyword>
<evidence type="ECO:0000256" key="6">
    <source>
        <dbReference type="ARBA" id="ARBA00055388"/>
    </source>
</evidence>
<dbReference type="InterPro" id="IPR036919">
    <property type="entry name" value="Ribo_uL30_ferredoxin-like_sf"/>
</dbReference>
<dbReference type="InterPro" id="IPR016082">
    <property type="entry name" value="Ribosomal_uL30_ferredoxin-like"/>
</dbReference>
<feature type="domain" description="Large ribosomal subunit protein uL30-like ferredoxin-like fold" evidence="7">
    <location>
        <begin position="18"/>
        <end position="67"/>
    </location>
</feature>
<dbReference type="FunFam" id="3.30.1390.20:FF:000002">
    <property type="entry name" value="60S ribosomal protein L7"/>
    <property type="match status" value="1"/>
</dbReference>
<sequence>MARNKGNFYVPDQPKVAIVTRIRGVNGVSPKPRKVLQLFRLRQINNAMFIKLNKATVNMLRIAEPYIAWGYPNLKTVKELVYKRGFGRVNHKRVALTDNAIIESKLGKYGIICIEDIIHEIYTCGPNFKKVTNFLWHFKLNNPKGGWRKKTIHFVEGGDFGNREDKINPLLRKMI</sequence>
<dbReference type="Pfam" id="PF00327">
    <property type="entry name" value="Ribosomal_L30"/>
    <property type="match status" value="1"/>
</dbReference>
<dbReference type="GO" id="GO:0003735">
    <property type="term" value="F:structural constituent of ribosome"/>
    <property type="evidence" value="ECO:0007669"/>
    <property type="project" value="TreeGrafter"/>
</dbReference>
<reference evidence="8 9" key="1">
    <citation type="journal article" date="2022" name="Nat. Ecol. Evol.">
        <title>A masculinizing supergene underlies an exaggerated male reproductive morph in a spider.</title>
        <authorList>
            <person name="Hendrickx F."/>
            <person name="De Corte Z."/>
            <person name="Sonet G."/>
            <person name="Van Belleghem S.M."/>
            <person name="Kostlbacher S."/>
            <person name="Vangestel C."/>
        </authorList>
    </citation>
    <scope>NUCLEOTIDE SEQUENCE [LARGE SCALE GENOMIC DNA]</scope>
    <source>
        <strain evidence="8">W744_W776</strain>
    </source>
</reference>
<gene>
    <name evidence="8" type="ORF">JTE90_028460</name>
</gene>
<comment type="caution">
    <text evidence="8">The sequence shown here is derived from an EMBL/GenBank/DDBJ whole genome shotgun (WGS) entry which is preliminary data.</text>
</comment>
<dbReference type="Gene3D" id="3.30.1390.20">
    <property type="entry name" value="Ribosomal protein L30, ferredoxin-like fold domain"/>
    <property type="match status" value="2"/>
</dbReference>
<keyword evidence="9" id="KW-1185">Reference proteome</keyword>
<dbReference type="InterPro" id="IPR035808">
    <property type="entry name" value="Ribosomal_uL30_euk_arc"/>
</dbReference>
<dbReference type="GO" id="GO:0000463">
    <property type="term" value="P:maturation of LSU-rRNA from tricistronic rRNA transcript (SSU-rRNA, 5.8S rRNA, LSU-rRNA)"/>
    <property type="evidence" value="ECO:0007669"/>
    <property type="project" value="TreeGrafter"/>
</dbReference>
<dbReference type="GO" id="GO:0022625">
    <property type="term" value="C:cytosolic large ribosomal subunit"/>
    <property type="evidence" value="ECO:0007669"/>
    <property type="project" value="TreeGrafter"/>
</dbReference>
<evidence type="ECO:0000256" key="4">
    <source>
        <dbReference type="ARBA" id="ARBA00040575"/>
    </source>
</evidence>
<dbReference type="PANTHER" id="PTHR11524">
    <property type="entry name" value="60S RIBOSOMAL PROTEIN L7"/>
    <property type="match status" value="1"/>
</dbReference>
<evidence type="ECO:0000313" key="8">
    <source>
        <dbReference type="EMBL" id="KAG8195313.1"/>
    </source>
</evidence>
<dbReference type="AlphaFoldDB" id="A0AAV6VGT8"/>
<organism evidence="8 9">
    <name type="scientific">Oedothorax gibbosus</name>
    <dbReference type="NCBI Taxonomy" id="931172"/>
    <lineage>
        <taxon>Eukaryota</taxon>
        <taxon>Metazoa</taxon>
        <taxon>Ecdysozoa</taxon>
        <taxon>Arthropoda</taxon>
        <taxon>Chelicerata</taxon>
        <taxon>Arachnida</taxon>
        <taxon>Araneae</taxon>
        <taxon>Araneomorphae</taxon>
        <taxon>Entelegynae</taxon>
        <taxon>Araneoidea</taxon>
        <taxon>Linyphiidae</taxon>
        <taxon>Erigoninae</taxon>
        <taxon>Oedothorax</taxon>
    </lineage>
</organism>
<dbReference type="FunFam" id="3.30.1390.20:FF:000003">
    <property type="entry name" value="60S ribosomal protein L7"/>
    <property type="match status" value="1"/>
</dbReference>
<evidence type="ECO:0000256" key="3">
    <source>
        <dbReference type="ARBA" id="ARBA00023274"/>
    </source>
</evidence>
<evidence type="ECO:0000256" key="2">
    <source>
        <dbReference type="ARBA" id="ARBA00022980"/>
    </source>
</evidence>
<dbReference type="CDD" id="cd01657">
    <property type="entry name" value="Ribosomal_L7_archeal_euk"/>
    <property type="match status" value="1"/>
</dbReference>